<organism evidence="2 3">
    <name type="scientific">Christiangramia gaetbulicola</name>
    <dbReference type="NCBI Taxonomy" id="703340"/>
    <lineage>
        <taxon>Bacteria</taxon>
        <taxon>Pseudomonadati</taxon>
        <taxon>Bacteroidota</taxon>
        <taxon>Flavobacteriia</taxon>
        <taxon>Flavobacteriales</taxon>
        <taxon>Flavobacteriaceae</taxon>
        <taxon>Christiangramia</taxon>
    </lineage>
</organism>
<proteinExistence type="predicted"/>
<sequence>MKTFKLITTVFIAVFSSGILSAQNTESEILTTTEITVKQGHHAQFIEGVKNWKACYLENNGENEWNMWHRQQGVGNLYIMSGMMPNWAEMDKEDQASNECYVILLNLIMPHIEKVNTRIARTMPDVSRSFPEDAKYIRVNYYEVHKEYAFEQVITAVNDAIRKKEGQPRGLWYNIEYGGPDTPDFMIAEPFTKYADMDIKRDSPAKIYTDLVGEEKAAELWEVWFDTLQNSWSYTFELNTEMSN</sequence>
<evidence type="ECO:0000313" key="2">
    <source>
        <dbReference type="EMBL" id="PTX42171.1"/>
    </source>
</evidence>
<dbReference type="Proteomes" id="UP000244174">
    <property type="component" value="Unassembled WGS sequence"/>
</dbReference>
<evidence type="ECO:0000256" key="1">
    <source>
        <dbReference type="SAM" id="SignalP"/>
    </source>
</evidence>
<reference evidence="2 3" key="1">
    <citation type="submission" date="2018-04" db="EMBL/GenBank/DDBJ databases">
        <title>Genomic Encyclopedia of Archaeal and Bacterial Type Strains, Phase II (KMG-II): from individual species to whole genera.</title>
        <authorList>
            <person name="Goeker M."/>
        </authorList>
    </citation>
    <scope>NUCLEOTIDE SEQUENCE [LARGE SCALE GENOMIC DNA]</scope>
    <source>
        <strain evidence="2 3">DSM 23082</strain>
    </source>
</reference>
<protein>
    <submittedName>
        <fullName evidence="2">Uncharacterized protein</fullName>
    </submittedName>
</protein>
<comment type="caution">
    <text evidence="2">The sequence shown here is derived from an EMBL/GenBank/DDBJ whole genome shotgun (WGS) entry which is preliminary data.</text>
</comment>
<accession>A0A2T6AEC5</accession>
<keyword evidence="3" id="KW-1185">Reference proteome</keyword>
<dbReference type="EMBL" id="QBKQ01000003">
    <property type="protein sequence ID" value="PTX42171.1"/>
    <property type="molecule type" value="Genomic_DNA"/>
</dbReference>
<gene>
    <name evidence="2" type="ORF">C8P64_2588</name>
</gene>
<feature type="chain" id="PRO_5015586671" evidence="1">
    <location>
        <begin position="23"/>
        <end position="244"/>
    </location>
</feature>
<evidence type="ECO:0000313" key="3">
    <source>
        <dbReference type="Proteomes" id="UP000244174"/>
    </source>
</evidence>
<dbReference type="OrthoDB" id="6235707at2"/>
<feature type="signal peptide" evidence="1">
    <location>
        <begin position="1"/>
        <end position="22"/>
    </location>
</feature>
<dbReference type="AlphaFoldDB" id="A0A2T6AEC5"/>
<dbReference type="RefSeq" id="WP_108172474.1">
    <property type="nucleotide sequence ID" value="NZ_QBKQ01000003.1"/>
</dbReference>
<name>A0A2T6AEC5_9FLAO</name>
<keyword evidence="1" id="KW-0732">Signal</keyword>